<reference evidence="8" key="2">
    <citation type="submission" date="2013-12" db="EMBL/GenBank/DDBJ databases">
        <authorList>
            <person name="Yu Y."/>
            <person name="Lee S."/>
            <person name="de Baynast K."/>
            <person name="Wissotski M."/>
            <person name="Liu L."/>
            <person name="Talag J."/>
            <person name="Goicoechea J."/>
            <person name="Angelova A."/>
            <person name="Jetty R."/>
            <person name="Kudrna D."/>
            <person name="Golser W."/>
            <person name="Rivera L."/>
            <person name="Zhang J."/>
            <person name="Wing R."/>
        </authorList>
    </citation>
    <scope>NUCLEOTIDE SEQUENCE</scope>
</reference>
<dbReference type="InterPro" id="IPR045177">
    <property type="entry name" value="FDM1-5/IDN2"/>
</dbReference>
<keyword evidence="2" id="KW-0943">RNA-mediated gene silencing</keyword>
<evidence type="ECO:0000259" key="5">
    <source>
        <dbReference type="Pfam" id="PF03469"/>
    </source>
</evidence>
<dbReference type="STRING" id="77586.A0A0D9VW21"/>
<dbReference type="InterPro" id="IPR005381">
    <property type="entry name" value="Znf-XS_domain"/>
</dbReference>
<dbReference type="Pfam" id="PF03468">
    <property type="entry name" value="XS"/>
    <property type="match status" value="1"/>
</dbReference>
<evidence type="ECO:0000259" key="6">
    <source>
        <dbReference type="Pfam" id="PF03470"/>
    </source>
</evidence>
<reference evidence="7 8" key="1">
    <citation type="submission" date="2012-08" db="EMBL/GenBank/DDBJ databases">
        <title>Oryza genome evolution.</title>
        <authorList>
            <person name="Wing R.A."/>
        </authorList>
    </citation>
    <scope>NUCLEOTIDE SEQUENCE</scope>
</reference>
<evidence type="ECO:0000259" key="4">
    <source>
        <dbReference type="Pfam" id="PF03468"/>
    </source>
</evidence>
<dbReference type="Gene3D" id="3.30.70.2890">
    <property type="entry name" value="XS domain"/>
    <property type="match status" value="1"/>
</dbReference>
<proteinExistence type="predicted"/>
<evidence type="ECO:0000256" key="2">
    <source>
        <dbReference type="ARBA" id="ARBA00023158"/>
    </source>
</evidence>
<dbReference type="Gramene" id="LPERR03G20620.1">
    <property type="protein sequence ID" value="LPERR03G20620.1"/>
    <property type="gene ID" value="LPERR03G20620"/>
</dbReference>
<sequence>MDHSSGEESYVSDSDIGVYEDKTFNQLKAGKLKVKHGNKTFRCPFCPGKKKQDYNLKDLLQHASGIGAASKRKVKVRATHLALARYLKVDLAGSLESPLQLAMVEYKPPENEEKYVWPWMGILVNLPTELKEKGSVGEAEERLRAEFSRFRPRQVIILWNSNEQVGYAIIKFSENWNGLKDTLAFEKHFNVEKYGKMDWNKRNCRRDDIYGWVARTDDYNSLGPTGEYLRKNGELKGVCDLEHEGHQRTGRRVDYFARKIEEKNKHLEELMFMNNQNGMKLHRIMEENNQLVEEHNKNIKELQKDAFQDSKRIRSENLKLYAELQTKKHEIDQRCKELDYLSTKTNVDRAKLITEKLKNAKENDLLNLANLKQKKADEELLRLVEKHKREKEDALKKQFELEKKLDSKQKLELEREQLKGKLEVMKQMGSEEDATLKKKFNELREQLEEMESMKSLNEALVMKDKRANDELEDAKKELIIGFETTAGAGSNIGVKKVGTLDETAFYNACKKKMPKCDLRAKPALCSKWQDELRKPGWYPFNVIETDGQKKKKINEDDEKLHALRMEFGDEAYNVVVKALVEMNEYNPSGNVRFPIPELWNFKENRIAPIPEVVGYMVKQWKTHKNKKT</sequence>
<evidence type="ECO:0008006" key="9">
    <source>
        <dbReference type="Google" id="ProtNLM"/>
    </source>
</evidence>
<name>A0A0D9VW21_9ORYZ</name>
<feature type="domain" description="Zinc finger-XS" evidence="6">
    <location>
        <begin position="43"/>
        <end position="84"/>
    </location>
</feature>
<dbReference type="Proteomes" id="UP000032180">
    <property type="component" value="Chromosome 3"/>
</dbReference>
<dbReference type="GO" id="GO:0080188">
    <property type="term" value="P:gene silencing by siRNA-directed DNA methylation"/>
    <property type="evidence" value="ECO:0007669"/>
    <property type="project" value="InterPro"/>
</dbReference>
<dbReference type="AlphaFoldDB" id="A0A0D9VW21"/>
<dbReference type="Pfam" id="PF03469">
    <property type="entry name" value="XH"/>
    <property type="match status" value="1"/>
</dbReference>
<keyword evidence="1 3" id="KW-0175">Coiled coil</keyword>
<organism evidence="7 8">
    <name type="scientific">Leersia perrieri</name>
    <dbReference type="NCBI Taxonomy" id="77586"/>
    <lineage>
        <taxon>Eukaryota</taxon>
        <taxon>Viridiplantae</taxon>
        <taxon>Streptophyta</taxon>
        <taxon>Embryophyta</taxon>
        <taxon>Tracheophyta</taxon>
        <taxon>Spermatophyta</taxon>
        <taxon>Magnoliopsida</taxon>
        <taxon>Liliopsida</taxon>
        <taxon>Poales</taxon>
        <taxon>Poaceae</taxon>
        <taxon>BOP clade</taxon>
        <taxon>Oryzoideae</taxon>
        <taxon>Oryzeae</taxon>
        <taxon>Oryzinae</taxon>
        <taxon>Leersia</taxon>
    </lineage>
</organism>
<dbReference type="Pfam" id="PF03470">
    <property type="entry name" value="zf-XS"/>
    <property type="match status" value="1"/>
</dbReference>
<dbReference type="HOGENOM" id="CLU_021775_1_1_1"/>
<dbReference type="InterPro" id="IPR005380">
    <property type="entry name" value="XS_domain"/>
</dbReference>
<dbReference type="eggNOG" id="ENOG502QRE8">
    <property type="taxonomic scope" value="Eukaryota"/>
</dbReference>
<reference evidence="7" key="3">
    <citation type="submission" date="2015-04" db="UniProtKB">
        <authorList>
            <consortium name="EnsemblPlants"/>
        </authorList>
    </citation>
    <scope>IDENTIFICATION</scope>
</reference>
<dbReference type="CDD" id="cd12266">
    <property type="entry name" value="RRM_like_XS"/>
    <property type="match status" value="1"/>
</dbReference>
<evidence type="ECO:0000256" key="3">
    <source>
        <dbReference type="SAM" id="Coils"/>
    </source>
</evidence>
<feature type="coiled-coil region" evidence="3">
    <location>
        <begin position="354"/>
        <end position="477"/>
    </location>
</feature>
<protein>
    <recommendedName>
        <fullName evidence="9">Factor of DNA methylation 1-5/IDN2 domain-containing protein</fullName>
    </recommendedName>
</protein>
<dbReference type="InterPro" id="IPR005379">
    <property type="entry name" value="FDM1-5/IDN2_XH"/>
</dbReference>
<feature type="domain" description="XS" evidence="4">
    <location>
        <begin position="112"/>
        <end position="221"/>
    </location>
</feature>
<evidence type="ECO:0000313" key="8">
    <source>
        <dbReference type="Proteomes" id="UP000032180"/>
    </source>
</evidence>
<feature type="domain" description="Factor of DNA methylation 1-5/IDN2" evidence="5">
    <location>
        <begin position="495"/>
        <end position="626"/>
    </location>
</feature>
<accession>A0A0D9VW21</accession>
<dbReference type="PANTHER" id="PTHR21596:SF63">
    <property type="entry name" value="FACTOR OF DNA METHYLATION 1"/>
    <property type="match status" value="1"/>
</dbReference>
<keyword evidence="8" id="KW-1185">Reference proteome</keyword>
<dbReference type="InterPro" id="IPR038588">
    <property type="entry name" value="XS_domain_sf"/>
</dbReference>
<evidence type="ECO:0000313" key="7">
    <source>
        <dbReference type="EnsemblPlants" id="LPERR03G20620.1"/>
    </source>
</evidence>
<evidence type="ECO:0000256" key="1">
    <source>
        <dbReference type="ARBA" id="ARBA00023054"/>
    </source>
</evidence>
<dbReference type="EnsemblPlants" id="LPERR03G20620.1">
    <property type="protein sequence ID" value="LPERR03G20620.1"/>
    <property type="gene ID" value="LPERR03G20620"/>
</dbReference>
<dbReference type="PANTHER" id="PTHR21596">
    <property type="entry name" value="RIBONUCLEASE P SUBUNIT P38"/>
    <property type="match status" value="1"/>
</dbReference>